<dbReference type="Pfam" id="PF13628">
    <property type="entry name" value="DUF4142"/>
    <property type="match status" value="1"/>
</dbReference>
<organism evidence="3 4">
    <name type="scientific">Dactylosporangium maewongense</name>
    <dbReference type="NCBI Taxonomy" id="634393"/>
    <lineage>
        <taxon>Bacteria</taxon>
        <taxon>Bacillati</taxon>
        <taxon>Actinomycetota</taxon>
        <taxon>Actinomycetes</taxon>
        <taxon>Micromonosporales</taxon>
        <taxon>Micromonosporaceae</taxon>
        <taxon>Dactylosporangium</taxon>
    </lineage>
</organism>
<name>A0ABN2CAU3_9ACTN</name>
<accession>A0ABN2CAU3</accession>
<keyword evidence="4" id="KW-1185">Reference proteome</keyword>
<evidence type="ECO:0000256" key="1">
    <source>
        <dbReference type="SAM" id="SignalP"/>
    </source>
</evidence>
<reference evidence="3 4" key="1">
    <citation type="journal article" date="2019" name="Int. J. Syst. Evol. Microbiol.">
        <title>The Global Catalogue of Microorganisms (GCM) 10K type strain sequencing project: providing services to taxonomists for standard genome sequencing and annotation.</title>
        <authorList>
            <consortium name="The Broad Institute Genomics Platform"/>
            <consortium name="The Broad Institute Genome Sequencing Center for Infectious Disease"/>
            <person name="Wu L."/>
            <person name="Ma J."/>
        </authorList>
    </citation>
    <scope>NUCLEOTIDE SEQUENCE [LARGE SCALE GENOMIC DNA]</scope>
    <source>
        <strain evidence="3 4">JCM 15933</strain>
    </source>
</reference>
<dbReference type="PANTHER" id="PTHR38593">
    <property type="entry name" value="BLR2558 PROTEIN"/>
    <property type="match status" value="1"/>
</dbReference>
<proteinExistence type="predicted"/>
<dbReference type="InterPro" id="IPR025419">
    <property type="entry name" value="DUF4142"/>
</dbReference>
<feature type="chain" id="PRO_5045827149" description="DUF4142 domain-containing protein" evidence="1">
    <location>
        <begin position="29"/>
        <end position="192"/>
    </location>
</feature>
<keyword evidence="1" id="KW-0732">Signal</keyword>
<gene>
    <name evidence="3" type="ORF">GCM10009827_090610</name>
</gene>
<protein>
    <recommendedName>
        <fullName evidence="2">DUF4142 domain-containing protein</fullName>
    </recommendedName>
</protein>
<dbReference type="InterPro" id="IPR012347">
    <property type="entry name" value="Ferritin-like"/>
</dbReference>
<dbReference type="Gene3D" id="1.20.1260.10">
    <property type="match status" value="1"/>
</dbReference>
<feature type="signal peptide" evidence="1">
    <location>
        <begin position="1"/>
        <end position="28"/>
    </location>
</feature>
<dbReference type="Proteomes" id="UP001501470">
    <property type="component" value="Unassembled WGS sequence"/>
</dbReference>
<feature type="domain" description="DUF4142" evidence="2">
    <location>
        <begin position="36"/>
        <end position="168"/>
    </location>
</feature>
<evidence type="ECO:0000313" key="3">
    <source>
        <dbReference type="EMBL" id="GAA1555693.1"/>
    </source>
</evidence>
<sequence length="192" mass="19799">MRAALIRLCALPAAVALAATGAAAPASAAGGRVSAQDRAFVAEAGHGGAFEVAAGRMAAQQAHDKGVRAFGNRMVADHTKAGAELTALGKELGLEVPDAPSEEQDAILTLFGTTTGPVFDCSYAPVEYFDHVAAIGAFEKEADQGRNAKLKTFARKALPLLREHQTMIADTLADVRCTAPVPLPTPIPIPGD</sequence>
<evidence type="ECO:0000259" key="2">
    <source>
        <dbReference type="Pfam" id="PF13628"/>
    </source>
</evidence>
<dbReference type="EMBL" id="BAAAQD010000025">
    <property type="protein sequence ID" value="GAA1555693.1"/>
    <property type="molecule type" value="Genomic_DNA"/>
</dbReference>
<dbReference type="RefSeq" id="WP_344510529.1">
    <property type="nucleotide sequence ID" value="NZ_BAAAQD010000025.1"/>
</dbReference>
<evidence type="ECO:0000313" key="4">
    <source>
        <dbReference type="Proteomes" id="UP001501470"/>
    </source>
</evidence>
<comment type="caution">
    <text evidence="3">The sequence shown here is derived from an EMBL/GenBank/DDBJ whole genome shotgun (WGS) entry which is preliminary data.</text>
</comment>
<dbReference type="PANTHER" id="PTHR38593:SF1">
    <property type="entry name" value="BLR2558 PROTEIN"/>
    <property type="match status" value="1"/>
</dbReference>